<protein>
    <submittedName>
        <fullName evidence="4">KASH domain-containing protein</fullName>
    </submittedName>
</protein>
<dbReference type="Proteomes" id="UP000035680">
    <property type="component" value="Unassembled WGS sequence"/>
</dbReference>
<evidence type="ECO:0000313" key="4">
    <source>
        <dbReference type="WBParaSite" id="SVE_1481100.1"/>
    </source>
</evidence>
<accession>A0A0K0FT45</accession>
<feature type="coiled-coil region" evidence="1">
    <location>
        <begin position="217"/>
        <end position="251"/>
    </location>
</feature>
<feature type="coiled-coil region" evidence="1">
    <location>
        <begin position="464"/>
        <end position="586"/>
    </location>
</feature>
<dbReference type="InterPro" id="IPR058344">
    <property type="entry name" value="DUF8031"/>
</dbReference>
<keyword evidence="1" id="KW-0175">Coiled coil</keyword>
<feature type="coiled-coil region" evidence="1">
    <location>
        <begin position="969"/>
        <end position="1013"/>
    </location>
</feature>
<proteinExistence type="predicted"/>
<dbReference type="PANTHER" id="PTHR23159">
    <property type="entry name" value="CENTROSOMAL PROTEIN 2"/>
    <property type="match status" value="1"/>
</dbReference>
<keyword evidence="3" id="KW-1185">Reference proteome</keyword>
<feature type="domain" description="DUF8031" evidence="2">
    <location>
        <begin position="706"/>
        <end position="790"/>
    </location>
</feature>
<dbReference type="AlphaFoldDB" id="A0A0K0FT45"/>
<feature type="coiled-coil region" evidence="1">
    <location>
        <begin position="1111"/>
        <end position="1233"/>
    </location>
</feature>
<evidence type="ECO:0000313" key="3">
    <source>
        <dbReference type="Proteomes" id="UP000035680"/>
    </source>
</evidence>
<evidence type="ECO:0000259" key="2">
    <source>
        <dbReference type="Pfam" id="PF26081"/>
    </source>
</evidence>
<feature type="coiled-coil region" evidence="1">
    <location>
        <begin position="666"/>
        <end position="700"/>
    </location>
</feature>
<organism evidence="3 4">
    <name type="scientific">Strongyloides venezuelensis</name>
    <name type="common">Threadworm</name>
    <dbReference type="NCBI Taxonomy" id="75913"/>
    <lineage>
        <taxon>Eukaryota</taxon>
        <taxon>Metazoa</taxon>
        <taxon>Ecdysozoa</taxon>
        <taxon>Nematoda</taxon>
        <taxon>Chromadorea</taxon>
        <taxon>Rhabditida</taxon>
        <taxon>Tylenchina</taxon>
        <taxon>Panagrolaimomorpha</taxon>
        <taxon>Strongyloidoidea</taxon>
        <taxon>Strongyloididae</taxon>
        <taxon>Strongyloides</taxon>
    </lineage>
</organism>
<dbReference type="InterPro" id="IPR036621">
    <property type="entry name" value="Anticodon-bd_dom_sf"/>
</dbReference>
<evidence type="ECO:0000256" key="1">
    <source>
        <dbReference type="SAM" id="Coils"/>
    </source>
</evidence>
<reference evidence="3" key="1">
    <citation type="submission" date="2014-07" db="EMBL/GenBank/DDBJ databases">
        <authorList>
            <person name="Martin A.A"/>
            <person name="De Silva N."/>
        </authorList>
    </citation>
    <scope>NUCLEOTIDE SEQUENCE</scope>
</reference>
<sequence>MELPVDDVVNSMNEVASNIDQLQQLEDKIKSDINKENELINAKEKLNDSFKNIIDRANDVLSKDSKPEDLDPIQKDISELQSKLDMAIDDSEVPLTVIEHSPASDIWDLKDRLDEIAFALADQKEEAKKKLELQKIASNIGDKVKEIENKIKDAENVESNPTSTTDQLKNASDILRNIKADLLPKLDEEFVKIPTSPEVDRLRNKTLEEQAKLVEDLNNVQSAIDERINAIDELEDLITSTDMKLDSINKKLDETPIYDLDNILAIEFEDILPLNAITDEINDAANRANKRDTPDLVNVSNKLKEISNKLADKKKAANDAIEAQRKAAEELAEAERKAAEELAEAERKEAEKQQQAQEEIEKLLAAPLNEKNIYLIEEQLSKLPESSPVYQEMKEKADGVKDKVEKISTTKKNLDNVDNLLKPIVESVNEDIPLSESVKETEDKLNKLKEEVRPKILAITWTGIPEVDEDIKRKQQELDDLIKSLEDKLGDEKDNLKNLESALTDINDLSKLSDETSVPVDHKKPKESMNYLAALLRNLKEKLDSLKNIPVNNLPENEKEKITKAIENAEKDIHKINNEVEDLNKQQELTDSLLNNKAKLLDKSPLQCLDGIELLNRYKDAPQPFEIATKDVQNIQPIIMKLNSLMDESKDLAKSLSDMELPVDDVVNSMNEVASIIDQLQQLEDKIKSDINKENELINAKEKLNDSIKNIIDRANDVLSKDSKPEDLDPIQKDISELQSKLDMAIDDSEVPLTVIEHSPASDIWDLKDRLDEIAFALADQKEEAKKKLELQKVASNIGDKVKEIENKIKDAESVESNPTSTTDQLKNASDILRNIKADLLPKLDEEFVKIPTSPEVDRLRNKTLEEQAKLVEDLNNVQSAIDERINAIDELEDLITSTDMKLDSINKKLDETSIYDLDNILAIEFEDILPLNAITDEINDAANRANKRDTPDLVDVSNKLIKISNKLADKKKAANDAIEAQRKAAEDLAETERKAAEEQQQAQEEIEKLVAAPLNEENIHLIEEQLSKLPESSPVYQEMKEKANNVKDKVEKVTTTKKNLDNVDNLLKPIVESVNEDIPLSESVKETEDKLNKLKEEVRPKILAITWTGIPEVDEDIKKKQQELDDLIKSLEDKLGDEKDNLKNLESALTDINDLSKLSDEASVPVDHKKPKESMNYLAALLRNLKEKLDSLKNIPVNNLPENEKEKITKAIENAEKDIHKINNEVEDLNKQQELTDSLLNNL</sequence>
<dbReference type="WBParaSite" id="SVE_1481100.1">
    <property type="protein sequence ID" value="SVE_1481100.1"/>
    <property type="gene ID" value="SVE_1481100"/>
</dbReference>
<dbReference type="PANTHER" id="PTHR23159:SF31">
    <property type="entry name" value="CENTROSOME-ASSOCIATED PROTEIN CEP250 ISOFORM X1"/>
    <property type="match status" value="1"/>
</dbReference>
<dbReference type="STRING" id="75913.A0A0K0FT45"/>
<feature type="coiled-coil region" evidence="1">
    <location>
        <begin position="875"/>
        <end position="909"/>
    </location>
</feature>
<feature type="coiled-coil region" evidence="1">
    <location>
        <begin position="296"/>
        <end position="366"/>
    </location>
</feature>
<dbReference type="Gene3D" id="3.40.50.800">
    <property type="entry name" value="Anticodon-binding domain"/>
    <property type="match status" value="2"/>
</dbReference>
<reference evidence="4" key="2">
    <citation type="submission" date="2015-08" db="UniProtKB">
        <authorList>
            <consortium name="WormBaseParasite"/>
        </authorList>
    </citation>
    <scope>IDENTIFICATION</scope>
</reference>
<name>A0A0K0FT45_STRVS</name>
<feature type="domain" description="DUF8031" evidence="2">
    <location>
        <begin position="49"/>
        <end position="132"/>
    </location>
</feature>
<dbReference type="Pfam" id="PF26081">
    <property type="entry name" value="DUF8031"/>
    <property type="match status" value="2"/>
</dbReference>